<protein>
    <submittedName>
        <fullName evidence="3">Copper chaperone</fullName>
    </submittedName>
</protein>
<dbReference type="SUPFAM" id="SSF55008">
    <property type="entry name" value="HMA, heavy metal-associated domain"/>
    <property type="match status" value="1"/>
</dbReference>
<dbReference type="InterPro" id="IPR017969">
    <property type="entry name" value="Heavy-metal-associated_CS"/>
</dbReference>
<keyword evidence="1" id="KW-0479">Metal-binding</keyword>
<evidence type="ECO:0000313" key="3">
    <source>
        <dbReference type="EMBL" id="NMQ18858.1"/>
    </source>
</evidence>
<proteinExistence type="predicted"/>
<evidence type="ECO:0000313" key="4">
    <source>
        <dbReference type="Proteomes" id="UP000760480"/>
    </source>
</evidence>
<dbReference type="Pfam" id="PF00403">
    <property type="entry name" value="HMA"/>
    <property type="match status" value="1"/>
</dbReference>
<name>A0ABX1TL18_9GAMM</name>
<comment type="caution">
    <text evidence="3">The sequence shown here is derived from an EMBL/GenBank/DDBJ whole genome shotgun (WGS) entry which is preliminary data.</text>
</comment>
<keyword evidence="4" id="KW-1185">Reference proteome</keyword>
<dbReference type="PROSITE" id="PS50846">
    <property type="entry name" value="HMA_2"/>
    <property type="match status" value="1"/>
</dbReference>
<dbReference type="CDD" id="cd00371">
    <property type="entry name" value="HMA"/>
    <property type="match status" value="1"/>
</dbReference>
<feature type="domain" description="HMA" evidence="2">
    <location>
        <begin position="1"/>
        <end position="65"/>
    </location>
</feature>
<dbReference type="InterPro" id="IPR036163">
    <property type="entry name" value="HMA_dom_sf"/>
</dbReference>
<dbReference type="Gene3D" id="3.30.70.100">
    <property type="match status" value="1"/>
</dbReference>
<evidence type="ECO:0000259" key="2">
    <source>
        <dbReference type="PROSITE" id="PS50846"/>
    </source>
</evidence>
<sequence length="67" mass="6920">MKVEFLVENVKCGGCASAIQTGLSQDARVKAVAVDVPTGRVSVETEGDIGAELRAALQALGYPEKTA</sequence>
<dbReference type="Proteomes" id="UP000760480">
    <property type="component" value="Unassembled WGS sequence"/>
</dbReference>
<dbReference type="PROSITE" id="PS01047">
    <property type="entry name" value="HMA_1"/>
    <property type="match status" value="1"/>
</dbReference>
<reference evidence="3 4" key="1">
    <citation type="submission" date="2019-03" db="EMBL/GenBank/DDBJ databases">
        <title>Metabolic reconstructions from genomes of highly enriched 'Candidatus Accumulibacter' and 'Candidatus Competibacter' bioreactor populations.</title>
        <authorList>
            <person name="Annavajhala M.K."/>
            <person name="Welles L."/>
            <person name="Abbas B."/>
            <person name="Sorokin D."/>
            <person name="Park H."/>
            <person name="Van Loosdrecht M."/>
            <person name="Chandran K."/>
        </authorList>
    </citation>
    <scope>NUCLEOTIDE SEQUENCE [LARGE SCALE GENOMIC DNA]</scope>
    <source>
        <strain evidence="3 4">SBR_G</strain>
    </source>
</reference>
<organism evidence="3 4">
    <name type="scientific">Candidatus Competibacter phosphatis</name>
    <dbReference type="NCBI Taxonomy" id="221280"/>
    <lineage>
        <taxon>Bacteria</taxon>
        <taxon>Pseudomonadati</taxon>
        <taxon>Pseudomonadota</taxon>
        <taxon>Gammaproteobacteria</taxon>
        <taxon>Candidatus Competibacteraceae</taxon>
        <taxon>Candidatus Competibacter</taxon>
    </lineage>
</organism>
<dbReference type="EMBL" id="SPMZ01000016">
    <property type="protein sequence ID" value="NMQ18858.1"/>
    <property type="molecule type" value="Genomic_DNA"/>
</dbReference>
<evidence type="ECO:0000256" key="1">
    <source>
        <dbReference type="ARBA" id="ARBA00022723"/>
    </source>
</evidence>
<accession>A0ABX1TL18</accession>
<dbReference type="InterPro" id="IPR006121">
    <property type="entry name" value="HMA_dom"/>
</dbReference>
<gene>
    <name evidence="3" type="ORF">E4P82_06330</name>
</gene>